<feature type="region of interest" description="Disordered" evidence="1">
    <location>
        <begin position="554"/>
        <end position="574"/>
    </location>
</feature>
<comment type="caution">
    <text evidence="2">The sequence shown here is derived from an EMBL/GenBank/DDBJ whole genome shotgun (WGS) entry which is preliminary data.</text>
</comment>
<sequence>MNTDTATVVNEDPSQPAPTRQTAADRRALPNLDSIAESAADKEGVCARVLPMRAVEVGTGRVSYIGAPCKSTLDSVCPACAKAARYTRMMQCKEGWCLDAEPEVPTPETTAAQHDLLSARAHLFGEYQNARTAGDDDLCESVAALVAELDQELRELGVRGPFPPLDARPKRKAKSTRRRDDVPDLPRLKVAKTTVGREYGGKYRPSTFFTLTLPSYGGVNRVWDPTAGKDKRGDWVTDGSPRDPDSYDYTRAARDIVHFKALWDRWVQNLRRAVGWNVQYFATVEPQKRAAPHIHIALRGTIPNAILRQVTAATYRNIWWPHHDHEVYRDGHMPVWDYQADTFTDPDTGAPLTSWEDALAVMDEVDELEPSHTIRFGEQSKPVQILAGSDEQERKVRYLTKYLTKSVSEILDADSTRVAVHYDRLEEELAHTPCSPTCGVWLRYGIVPKGAKAKMVPGRCKGKAHRRDTLGLPGQRVLASGLWTGKTVVDHKADRAEFVRQTLAAVGITRPERPELRISLVRPGDKDAPPRSHLIIATVSERIRQRAEYDAARLALAERPPGPPDPDFVQQSAA</sequence>
<feature type="region of interest" description="Disordered" evidence="1">
    <location>
        <begin position="1"/>
        <end position="24"/>
    </location>
</feature>
<dbReference type="EMBL" id="JBHSAX010000033">
    <property type="protein sequence ID" value="MFC3966190.1"/>
    <property type="molecule type" value="Genomic_DNA"/>
</dbReference>
<evidence type="ECO:0000313" key="3">
    <source>
        <dbReference type="Proteomes" id="UP001595696"/>
    </source>
</evidence>
<reference evidence="3" key="1">
    <citation type="journal article" date="2019" name="Int. J. Syst. Evol. Microbiol.">
        <title>The Global Catalogue of Microorganisms (GCM) 10K type strain sequencing project: providing services to taxonomists for standard genome sequencing and annotation.</title>
        <authorList>
            <consortium name="The Broad Institute Genomics Platform"/>
            <consortium name="The Broad Institute Genome Sequencing Center for Infectious Disease"/>
            <person name="Wu L."/>
            <person name="Ma J."/>
        </authorList>
    </citation>
    <scope>NUCLEOTIDE SEQUENCE [LARGE SCALE GENOMIC DNA]</scope>
    <source>
        <strain evidence="3">CGMCC 4.7330</strain>
    </source>
</reference>
<dbReference type="Proteomes" id="UP001595696">
    <property type="component" value="Unassembled WGS sequence"/>
</dbReference>
<organism evidence="2 3">
    <name type="scientific">Nocardia jiangsuensis</name>
    <dbReference type="NCBI Taxonomy" id="1691563"/>
    <lineage>
        <taxon>Bacteria</taxon>
        <taxon>Bacillati</taxon>
        <taxon>Actinomycetota</taxon>
        <taxon>Actinomycetes</taxon>
        <taxon>Mycobacteriales</taxon>
        <taxon>Nocardiaceae</taxon>
        <taxon>Nocardia</taxon>
    </lineage>
</organism>
<dbReference type="Pfam" id="PF20199">
    <property type="entry name" value="RepSA"/>
    <property type="match status" value="1"/>
</dbReference>
<evidence type="ECO:0000313" key="2">
    <source>
        <dbReference type="EMBL" id="MFC3966190.1"/>
    </source>
</evidence>
<gene>
    <name evidence="2" type="ORF">ACFO0B_29740</name>
</gene>
<name>A0ABV8E2K7_9NOCA</name>
<feature type="region of interest" description="Disordered" evidence="1">
    <location>
        <begin position="159"/>
        <end position="183"/>
    </location>
</feature>
<dbReference type="InterPro" id="IPR046828">
    <property type="entry name" value="RepSA"/>
</dbReference>
<evidence type="ECO:0000256" key="1">
    <source>
        <dbReference type="SAM" id="MobiDB-lite"/>
    </source>
</evidence>
<dbReference type="RefSeq" id="WP_378616693.1">
    <property type="nucleotide sequence ID" value="NZ_JBHSAX010000033.1"/>
</dbReference>
<accession>A0ABV8E2K7</accession>
<protein>
    <submittedName>
        <fullName evidence="2">Replication initiator</fullName>
    </submittedName>
</protein>
<proteinExistence type="predicted"/>
<keyword evidence="3" id="KW-1185">Reference proteome</keyword>